<keyword evidence="2" id="KW-1185">Reference proteome</keyword>
<organism evidence="1 2">
    <name type="scientific">Eumeta variegata</name>
    <name type="common">Bagworm moth</name>
    <name type="synonym">Eumeta japonica</name>
    <dbReference type="NCBI Taxonomy" id="151549"/>
    <lineage>
        <taxon>Eukaryota</taxon>
        <taxon>Metazoa</taxon>
        <taxon>Ecdysozoa</taxon>
        <taxon>Arthropoda</taxon>
        <taxon>Hexapoda</taxon>
        <taxon>Insecta</taxon>
        <taxon>Pterygota</taxon>
        <taxon>Neoptera</taxon>
        <taxon>Endopterygota</taxon>
        <taxon>Lepidoptera</taxon>
        <taxon>Glossata</taxon>
        <taxon>Ditrysia</taxon>
        <taxon>Tineoidea</taxon>
        <taxon>Psychidae</taxon>
        <taxon>Oiketicinae</taxon>
        <taxon>Eumeta</taxon>
    </lineage>
</organism>
<accession>A0A4C2AH38</accession>
<comment type="caution">
    <text evidence="1">The sequence shown here is derived from an EMBL/GenBank/DDBJ whole genome shotgun (WGS) entry which is preliminary data.</text>
</comment>
<gene>
    <name evidence="1" type="ORF">EVAR_70874_1</name>
</gene>
<protein>
    <submittedName>
        <fullName evidence="1">Uncharacterized protein</fullName>
    </submittedName>
</protein>
<dbReference type="Proteomes" id="UP000299102">
    <property type="component" value="Unassembled WGS sequence"/>
</dbReference>
<evidence type="ECO:0000313" key="2">
    <source>
        <dbReference type="Proteomes" id="UP000299102"/>
    </source>
</evidence>
<dbReference type="EMBL" id="BGZK01003087">
    <property type="protein sequence ID" value="GBP98195.1"/>
    <property type="molecule type" value="Genomic_DNA"/>
</dbReference>
<evidence type="ECO:0000313" key="1">
    <source>
        <dbReference type="EMBL" id="GBP98195.1"/>
    </source>
</evidence>
<reference evidence="1 2" key="1">
    <citation type="journal article" date="2019" name="Commun. Biol.">
        <title>The bagworm genome reveals a unique fibroin gene that provides high tensile strength.</title>
        <authorList>
            <person name="Kono N."/>
            <person name="Nakamura H."/>
            <person name="Ohtoshi R."/>
            <person name="Tomita M."/>
            <person name="Numata K."/>
            <person name="Arakawa K."/>
        </authorList>
    </citation>
    <scope>NUCLEOTIDE SEQUENCE [LARGE SCALE GENOMIC DNA]</scope>
</reference>
<sequence length="129" mass="14400">MTTTGCLIVSGYLRWPNHLTPSYRYRLTSHSPYRRGHSVLKRLRPSPLIGATQEGRTKLTRSDWILVTVRRVHDSKRNEISTASADGTYLCCSGPNATLGYRSNETTRPADVAAHGLQSAMDGEITRRV</sequence>
<dbReference type="AlphaFoldDB" id="A0A4C2AH38"/>
<name>A0A4C2AH38_EUMVA</name>
<proteinExistence type="predicted"/>